<proteinExistence type="predicted"/>
<accession>A0AC60PY79</accession>
<dbReference type="Proteomes" id="UP000805193">
    <property type="component" value="Unassembled WGS sequence"/>
</dbReference>
<feature type="non-terminal residue" evidence="1">
    <location>
        <position position="378"/>
    </location>
</feature>
<sequence length="378" mass="42415">MTEDEDPYIIAAVVEDPFLSAREIREELELDVSDVTIRRRLASADLHSAMAAQKPLLSPSNKNARLRFAMGHASWTADDWGVFSDESTFSTRQDERVRVWRPHGAPNDPPYVQRVASSGRTSVNVWGAISKHGLGPLHRVVGRLTSTSYCDVVDTVLIPFVRSGLFPNGNFLFQQDLAPIHTARTVKDHLRQCGIEELPWVPKGADLSIIENVWGRMKAAMVRTPIYSTTEDQLPPCLHVRLKGLQSGRKYFFSLDLSVVRGKNSFEGLACPEPYSVPWPNHLKGWQWMKDELHFNLNAPITEHLRNRCGGVKADQEYEPTLRIIGLEDDLWPSIECPVEFKLNEAAFLACLLNGVEGDATSSLAVQKYLLVKKSTLT</sequence>
<keyword evidence="2" id="KW-1185">Reference proteome</keyword>
<organism evidence="1 2">
    <name type="scientific">Ixodes persulcatus</name>
    <name type="common">Taiga tick</name>
    <dbReference type="NCBI Taxonomy" id="34615"/>
    <lineage>
        <taxon>Eukaryota</taxon>
        <taxon>Metazoa</taxon>
        <taxon>Ecdysozoa</taxon>
        <taxon>Arthropoda</taxon>
        <taxon>Chelicerata</taxon>
        <taxon>Arachnida</taxon>
        <taxon>Acari</taxon>
        <taxon>Parasitiformes</taxon>
        <taxon>Ixodida</taxon>
        <taxon>Ixodoidea</taxon>
        <taxon>Ixodidae</taxon>
        <taxon>Ixodinae</taxon>
        <taxon>Ixodes</taxon>
    </lineage>
</organism>
<evidence type="ECO:0000313" key="1">
    <source>
        <dbReference type="EMBL" id="KAG0426086.1"/>
    </source>
</evidence>
<reference evidence="1 2" key="1">
    <citation type="journal article" date="2020" name="Cell">
        <title>Large-Scale Comparative Analyses of Tick Genomes Elucidate Their Genetic Diversity and Vector Capacities.</title>
        <authorList>
            <consortium name="Tick Genome and Microbiome Consortium (TIGMIC)"/>
            <person name="Jia N."/>
            <person name="Wang J."/>
            <person name="Shi W."/>
            <person name="Du L."/>
            <person name="Sun Y."/>
            <person name="Zhan W."/>
            <person name="Jiang J.F."/>
            <person name="Wang Q."/>
            <person name="Zhang B."/>
            <person name="Ji P."/>
            <person name="Bell-Sakyi L."/>
            <person name="Cui X.M."/>
            <person name="Yuan T.T."/>
            <person name="Jiang B.G."/>
            <person name="Yang W.F."/>
            <person name="Lam T.T."/>
            <person name="Chang Q.C."/>
            <person name="Ding S.J."/>
            <person name="Wang X.J."/>
            <person name="Zhu J.G."/>
            <person name="Ruan X.D."/>
            <person name="Zhao L."/>
            <person name="Wei J.T."/>
            <person name="Ye R.Z."/>
            <person name="Que T.C."/>
            <person name="Du C.H."/>
            <person name="Zhou Y.H."/>
            <person name="Cheng J.X."/>
            <person name="Dai P.F."/>
            <person name="Guo W.B."/>
            <person name="Han X.H."/>
            <person name="Huang E.J."/>
            <person name="Li L.F."/>
            <person name="Wei W."/>
            <person name="Gao Y.C."/>
            <person name="Liu J.Z."/>
            <person name="Shao H.Z."/>
            <person name="Wang X."/>
            <person name="Wang C.C."/>
            <person name="Yang T.C."/>
            <person name="Huo Q.B."/>
            <person name="Li W."/>
            <person name="Chen H.Y."/>
            <person name="Chen S.E."/>
            <person name="Zhou L.G."/>
            <person name="Ni X.B."/>
            <person name="Tian J.H."/>
            <person name="Sheng Y."/>
            <person name="Liu T."/>
            <person name="Pan Y.S."/>
            <person name="Xia L.Y."/>
            <person name="Li J."/>
            <person name="Zhao F."/>
            <person name="Cao W.C."/>
        </authorList>
    </citation>
    <scope>NUCLEOTIDE SEQUENCE [LARGE SCALE GENOMIC DNA]</scope>
    <source>
        <strain evidence="1">Iper-2018</strain>
    </source>
</reference>
<comment type="caution">
    <text evidence="1">The sequence shown here is derived from an EMBL/GenBank/DDBJ whole genome shotgun (WGS) entry which is preliminary data.</text>
</comment>
<name>A0AC60PY79_IXOPE</name>
<gene>
    <name evidence="1" type="ORF">HPB47_026796</name>
</gene>
<evidence type="ECO:0000313" key="2">
    <source>
        <dbReference type="Proteomes" id="UP000805193"/>
    </source>
</evidence>
<dbReference type="EMBL" id="JABSTQ010009767">
    <property type="protein sequence ID" value="KAG0426086.1"/>
    <property type="molecule type" value="Genomic_DNA"/>
</dbReference>
<protein>
    <submittedName>
        <fullName evidence="1">Uncharacterized protein</fullName>
    </submittedName>
</protein>